<dbReference type="AlphaFoldDB" id="A0A371P886"/>
<keyword evidence="2" id="KW-1185">Reference proteome</keyword>
<dbReference type="EMBL" id="QUBR01000001">
    <property type="protein sequence ID" value="REK72139.1"/>
    <property type="molecule type" value="Genomic_DNA"/>
</dbReference>
<organism evidence="1 2">
    <name type="scientific">Aeromicrobium endophyticum</name>
    <dbReference type="NCBI Taxonomy" id="2292704"/>
    <lineage>
        <taxon>Bacteria</taxon>
        <taxon>Bacillati</taxon>
        <taxon>Actinomycetota</taxon>
        <taxon>Actinomycetes</taxon>
        <taxon>Propionibacteriales</taxon>
        <taxon>Nocardioidaceae</taxon>
        <taxon>Aeromicrobium</taxon>
    </lineage>
</organism>
<name>A0A371P886_9ACTN</name>
<dbReference type="Proteomes" id="UP000265581">
    <property type="component" value="Unassembled WGS sequence"/>
</dbReference>
<gene>
    <name evidence="1" type="ORF">DX116_00345</name>
</gene>
<protein>
    <submittedName>
        <fullName evidence="1">Uncharacterized protein</fullName>
    </submittedName>
</protein>
<comment type="caution">
    <text evidence="1">The sequence shown here is derived from an EMBL/GenBank/DDBJ whole genome shotgun (WGS) entry which is preliminary data.</text>
</comment>
<sequence length="121" mass="13486">MLMNAMRDGGDLVRWAEPNTIALEDDWAEHAVLAALGGSTPPDCAGVPLLRSCDPDRTARPLLDVLIDGKREYRKHCDRCSTNAQPNHRLWVPSGASVVELVCCNHCRRVLSYEFSGLVWR</sequence>
<reference evidence="1 2" key="1">
    <citation type="submission" date="2018-08" db="EMBL/GenBank/DDBJ databases">
        <title>Aeromicrobium sp. M2KJ-4, whole genome shotgun sequence.</title>
        <authorList>
            <person name="Tuo L."/>
        </authorList>
    </citation>
    <scope>NUCLEOTIDE SEQUENCE [LARGE SCALE GENOMIC DNA]</scope>
    <source>
        <strain evidence="1 2">M2KJ-4</strain>
    </source>
</reference>
<proteinExistence type="predicted"/>
<accession>A0A371P886</accession>
<evidence type="ECO:0000313" key="1">
    <source>
        <dbReference type="EMBL" id="REK72139.1"/>
    </source>
</evidence>
<evidence type="ECO:0000313" key="2">
    <source>
        <dbReference type="Proteomes" id="UP000265581"/>
    </source>
</evidence>